<evidence type="ECO:0000256" key="3">
    <source>
        <dbReference type="ARBA" id="ARBA00022448"/>
    </source>
</evidence>
<dbReference type="PANTHER" id="PTHR11690:SF222">
    <property type="entry name" value="AMILORIDE-SENSITIVE SODIUM CHANNEL SUBUNIT GAMMA"/>
    <property type="match status" value="1"/>
</dbReference>
<keyword evidence="3 13" id="KW-0813">Transport</keyword>
<evidence type="ECO:0000256" key="1">
    <source>
        <dbReference type="ARBA" id="ARBA00004141"/>
    </source>
</evidence>
<dbReference type="Gene3D" id="2.60.470.10">
    <property type="entry name" value="Acid-sensing ion channels like domains"/>
    <property type="match status" value="1"/>
</dbReference>
<organism evidence="14 15">
    <name type="scientific">Ancylostoma caninum</name>
    <name type="common">Dog hookworm</name>
    <dbReference type="NCBI Taxonomy" id="29170"/>
    <lineage>
        <taxon>Eukaryota</taxon>
        <taxon>Metazoa</taxon>
        <taxon>Ecdysozoa</taxon>
        <taxon>Nematoda</taxon>
        <taxon>Chromadorea</taxon>
        <taxon>Rhabditida</taxon>
        <taxon>Rhabditina</taxon>
        <taxon>Rhabditomorpha</taxon>
        <taxon>Strongyloidea</taxon>
        <taxon>Ancylostomatidae</taxon>
        <taxon>Ancylostomatinae</taxon>
        <taxon>Ancylostoma</taxon>
    </lineage>
</organism>
<evidence type="ECO:0000313" key="14">
    <source>
        <dbReference type="EMBL" id="RCN32189.1"/>
    </source>
</evidence>
<dbReference type="OrthoDB" id="8065060at2759"/>
<dbReference type="Proteomes" id="UP000252519">
    <property type="component" value="Unassembled WGS sequence"/>
</dbReference>
<dbReference type="Pfam" id="PF00858">
    <property type="entry name" value="ASC"/>
    <property type="match status" value="1"/>
</dbReference>
<evidence type="ECO:0000256" key="5">
    <source>
        <dbReference type="ARBA" id="ARBA00022692"/>
    </source>
</evidence>
<evidence type="ECO:0000256" key="2">
    <source>
        <dbReference type="ARBA" id="ARBA00007193"/>
    </source>
</evidence>
<dbReference type="PANTHER" id="PTHR11690">
    <property type="entry name" value="AMILORIDE-SENSITIVE SODIUM CHANNEL-RELATED"/>
    <property type="match status" value="1"/>
</dbReference>
<dbReference type="STRING" id="29170.A0A368FMF5"/>
<comment type="subcellular location">
    <subcellularLocation>
        <location evidence="1">Membrane</location>
        <topology evidence="1">Multi-pass membrane protein</topology>
    </subcellularLocation>
</comment>
<keyword evidence="9" id="KW-0472">Membrane</keyword>
<evidence type="ECO:0000256" key="11">
    <source>
        <dbReference type="ARBA" id="ARBA00023201"/>
    </source>
</evidence>
<reference evidence="14 15" key="1">
    <citation type="submission" date="2014-10" db="EMBL/GenBank/DDBJ databases">
        <title>Draft genome of the hookworm Ancylostoma caninum.</title>
        <authorList>
            <person name="Mitreva M."/>
        </authorList>
    </citation>
    <scope>NUCLEOTIDE SEQUENCE [LARGE SCALE GENOMIC DNA]</scope>
    <source>
        <strain evidence="14 15">Baltimore</strain>
    </source>
</reference>
<evidence type="ECO:0008006" key="16">
    <source>
        <dbReference type="Google" id="ProtNLM"/>
    </source>
</evidence>
<keyword evidence="4 13" id="KW-0894">Sodium channel</keyword>
<dbReference type="EMBL" id="JOJR01001140">
    <property type="protein sequence ID" value="RCN32189.1"/>
    <property type="molecule type" value="Genomic_DNA"/>
</dbReference>
<sequence length="170" mass="19269">MDFPMVTMCNFNPIKKSYIRQLNASGDFSDQLLDYLMESLMDTRALNGNADRAKLHVGDRALQVYQESHPNFTIIGFFNEAGFNCTETMKLCSFEGRRFDCCKFMQPRMTNMGNCHTLDMRGSRAWMHKQEVAGVNAGLQIILDAHMEEQFDGTGGIRLENASEAIVDYG</sequence>
<protein>
    <recommendedName>
        <fullName evidence="16">Amiloride-sensitive sodium channel</fullName>
    </recommendedName>
</protein>
<keyword evidence="15" id="KW-1185">Reference proteome</keyword>
<dbReference type="InterPro" id="IPR001873">
    <property type="entry name" value="ENaC"/>
</dbReference>
<keyword evidence="12 13" id="KW-0407">Ion channel</keyword>
<dbReference type="GO" id="GO:0005886">
    <property type="term" value="C:plasma membrane"/>
    <property type="evidence" value="ECO:0007669"/>
    <property type="project" value="TreeGrafter"/>
</dbReference>
<keyword evidence="8 13" id="KW-0406">Ion transport</keyword>
<evidence type="ECO:0000256" key="8">
    <source>
        <dbReference type="ARBA" id="ARBA00023065"/>
    </source>
</evidence>
<evidence type="ECO:0000256" key="6">
    <source>
        <dbReference type="ARBA" id="ARBA00022989"/>
    </source>
</evidence>
<keyword evidence="10" id="KW-0325">Glycoprotein</keyword>
<keyword evidence="6" id="KW-1133">Transmembrane helix</keyword>
<proteinExistence type="inferred from homology"/>
<dbReference type="AlphaFoldDB" id="A0A368FMF5"/>
<accession>A0A368FMF5</accession>
<comment type="caution">
    <text evidence="14">The sequence shown here is derived from an EMBL/GenBank/DDBJ whole genome shotgun (WGS) entry which is preliminary data.</text>
</comment>
<evidence type="ECO:0000313" key="15">
    <source>
        <dbReference type="Proteomes" id="UP000252519"/>
    </source>
</evidence>
<keyword evidence="11 13" id="KW-0739">Sodium transport</keyword>
<keyword evidence="5 13" id="KW-0812">Transmembrane</keyword>
<dbReference type="GO" id="GO:0015280">
    <property type="term" value="F:ligand-gated sodium channel activity"/>
    <property type="evidence" value="ECO:0007669"/>
    <property type="project" value="TreeGrafter"/>
</dbReference>
<name>A0A368FMF5_ANCCA</name>
<evidence type="ECO:0000256" key="12">
    <source>
        <dbReference type="ARBA" id="ARBA00023303"/>
    </source>
</evidence>
<evidence type="ECO:0000256" key="10">
    <source>
        <dbReference type="ARBA" id="ARBA00023180"/>
    </source>
</evidence>
<keyword evidence="7" id="KW-0915">Sodium</keyword>
<evidence type="ECO:0000256" key="13">
    <source>
        <dbReference type="RuleBase" id="RU000679"/>
    </source>
</evidence>
<evidence type="ECO:0000256" key="9">
    <source>
        <dbReference type="ARBA" id="ARBA00023136"/>
    </source>
</evidence>
<comment type="similarity">
    <text evidence="2 13">Belongs to the amiloride-sensitive sodium channel (TC 1.A.6) family.</text>
</comment>
<evidence type="ECO:0000256" key="7">
    <source>
        <dbReference type="ARBA" id="ARBA00023053"/>
    </source>
</evidence>
<evidence type="ECO:0000256" key="4">
    <source>
        <dbReference type="ARBA" id="ARBA00022461"/>
    </source>
</evidence>
<gene>
    <name evidence="14" type="ORF">ANCCAN_22016</name>
</gene>